<evidence type="ECO:0000256" key="11">
    <source>
        <dbReference type="PROSITE-ProRule" id="PRU10055"/>
    </source>
</evidence>
<evidence type="ECO:0000256" key="12">
    <source>
        <dbReference type="RuleBase" id="RU361175"/>
    </source>
</evidence>
<protein>
    <recommendedName>
        <fullName evidence="3 12">Beta-glucosidase</fullName>
        <ecNumber evidence="3 12">3.2.1.21</ecNumber>
    </recommendedName>
</protein>
<evidence type="ECO:0000256" key="5">
    <source>
        <dbReference type="ARBA" id="ARBA00023001"/>
    </source>
</evidence>
<dbReference type="SUPFAM" id="SSF51445">
    <property type="entry name" value="(Trans)glycosidases"/>
    <property type="match status" value="1"/>
</dbReference>
<dbReference type="EC" id="3.2.1.21" evidence="3 12"/>
<dbReference type="GO" id="GO:0008422">
    <property type="term" value="F:beta-glucosidase activity"/>
    <property type="evidence" value="ECO:0007669"/>
    <property type="project" value="UniProtKB-EC"/>
</dbReference>
<evidence type="ECO:0000313" key="13">
    <source>
        <dbReference type="EMBL" id="CBA30283.1"/>
    </source>
</evidence>
<organism evidence="13">
    <name type="scientific">Curvibacter symbiont subsp. Hydra magnipapillata</name>
    <dbReference type="NCBI Taxonomy" id="667019"/>
    <lineage>
        <taxon>Bacteria</taxon>
        <taxon>Pseudomonadati</taxon>
        <taxon>Pseudomonadota</taxon>
        <taxon>Betaproteobacteria</taxon>
        <taxon>Burkholderiales</taxon>
        <taxon>Comamonadaceae</taxon>
        <taxon>Curvibacter</taxon>
    </lineage>
</organism>
<dbReference type="PROSITE" id="PS00572">
    <property type="entry name" value="GLYCOSYL_HYDROL_F1_1"/>
    <property type="match status" value="1"/>
</dbReference>
<sequence length="451" mass="50640">MRIMQGHPVTAPETFPLPPFPSDFRWGVATSSYQIEGAAAQDGRAPSIWDTFSKTPGKVVNGDTGDVACDHYNRLESDLDMIQSLGVDSYRFSIAWSRVQPLGYGAWNEKGLDFYERLVDGLLKRGIAPFATLYHWDLPQGLQDLQQGWEARDTAYRFADYAQRMGKLLGDRVASIATHNEPWCTATLGYDQGVFAPGKKDVPAMLRVSHNLLLSHGLALQAMRAVGVKAPLGIVLNQSPTTAATDSPADQARAQREYDRFVRWYMDPIFNKAYPQGPELAQPDNIEDGDFDIIAQPLDFLGINYYTRIWASTSTPPVPAPNKDGVSDMGWENYAQGLSDLLQGIHRDYTLPPIYITENGFAEADKVVDGRVNDPGRQAYMQTHLKALLEAMDAGVDVRGFFYWSLMDNFEWACGYDKRFGLVHVDYATQQRTLKDSALRYRAFIARQRKR</sequence>
<proteinExistence type="inferred from homology"/>
<dbReference type="InterPro" id="IPR017853">
    <property type="entry name" value="GH"/>
</dbReference>
<dbReference type="GO" id="GO:0030245">
    <property type="term" value="P:cellulose catabolic process"/>
    <property type="evidence" value="ECO:0007669"/>
    <property type="project" value="UniProtKB-KW"/>
</dbReference>
<feature type="binding site" evidence="10">
    <location>
        <position position="135"/>
    </location>
    <ligand>
        <name>substrate</name>
    </ligand>
</feature>
<dbReference type="InterPro" id="IPR033132">
    <property type="entry name" value="GH_1_N_CS"/>
</dbReference>
<evidence type="ECO:0000256" key="4">
    <source>
        <dbReference type="ARBA" id="ARBA00022801"/>
    </source>
</evidence>
<evidence type="ECO:0000256" key="8">
    <source>
        <dbReference type="ARBA" id="ARBA00023326"/>
    </source>
</evidence>
<dbReference type="FunFam" id="3.20.20.80:FF:000004">
    <property type="entry name" value="Beta-glucosidase 6-phospho-beta-glucosidase"/>
    <property type="match status" value="1"/>
</dbReference>
<feature type="binding site" evidence="10">
    <location>
        <position position="404"/>
    </location>
    <ligand>
        <name>substrate</name>
    </ligand>
</feature>
<keyword evidence="5" id="KW-0136">Cellulose degradation</keyword>
<dbReference type="PRINTS" id="PR00131">
    <property type="entry name" value="GLHYDRLASE1"/>
</dbReference>
<keyword evidence="4 12" id="KW-0378">Hydrolase</keyword>
<comment type="catalytic activity">
    <reaction evidence="1 12">
        <text>Hydrolysis of terminal, non-reducing beta-D-glucosyl residues with release of beta-D-glucose.</text>
        <dbReference type="EC" id="3.2.1.21"/>
    </reaction>
</comment>
<evidence type="ECO:0000256" key="6">
    <source>
        <dbReference type="ARBA" id="ARBA00023277"/>
    </source>
</evidence>
<dbReference type="NCBIfam" id="TIGR03356">
    <property type="entry name" value="BGL"/>
    <property type="match status" value="1"/>
</dbReference>
<name>C9YC48_CURXX</name>
<feature type="binding site" evidence="10">
    <location>
        <position position="306"/>
    </location>
    <ligand>
        <name>substrate</name>
    </ligand>
</feature>
<feature type="active site" description="Nucleophile" evidence="9 11">
    <location>
        <position position="358"/>
    </location>
</feature>
<gene>
    <name evidence="13" type="primary">abg</name>
    <name evidence="13" type="ORF">Csp_C22770</name>
</gene>
<feature type="binding site" evidence="10">
    <location>
        <position position="34"/>
    </location>
    <ligand>
        <name>substrate</name>
    </ligand>
</feature>
<dbReference type="PANTHER" id="PTHR10353:SF36">
    <property type="entry name" value="LP05116P"/>
    <property type="match status" value="1"/>
</dbReference>
<evidence type="ECO:0000256" key="2">
    <source>
        <dbReference type="ARBA" id="ARBA00010838"/>
    </source>
</evidence>
<dbReference type="PANTHER" id="PTHR10353">
    <property type="entry name" value="GLYCOSYL HYDROLASE"/>
    <property type="match status" value="1"/>
</dbReference>
<dbReference type="InterPro" id="IPR001360">
    <property type="entry name" value="Glyco_hydro_1"/>
</dbReference>
<reference evidence="13" key="1">
    <citation type="journal article" date="2010" name="Nature">
        <title>The Dynamic genome of Hydra.</title>
        <authorList>
            <person name="Chapman J.A."/>
            <person name="Kirkness E.F."/>
            <person name="Simakov O."/>
            <person name="Hampson S.E."/>
            <person name="Mitros T."/>
            <person name="Weinmaier T."/>
            <person name="Rattei T."/>
            <person name="Balasubramanian P.G."/>
            <person name="Borman J."/>
            <person name="Busam D."/>
            <person name="Disbennett K."/>
            <person name="Pfannkoch C."/>
            <person name="Sumin N."/>
            <person name="Sutton G."/>
            <person name="Viswanathan L."/>
            <person name="Walenz B."/>
            <person name="Goodstein D.M."/>
            <person name="Hellsten U."/>
            <person name="Kawashima T."/>
            <person name="Prochnik S.E."/>
            <person name="Putnam N.H."/>
            <person name="Shu S."/>
            <person name="Blumberg B."/>
            <person name="Dana C.E."/>
            <person name="Gee L."/>
            <person name="Kibler D.F."/>
            <person name="Law L."/>
            <person name="Lindgens D."/>
            <person name="Martinez D.E."/>
            <person name="Peng J."/>
            <person name="Wigge P.A."/>
            <person name="Bertulat B."/>
            <person name="Guder C."/>
            <person name="Nakamura Y."/>
            <person name="Ozbek S."/>
            <person name="Watanabe H."/>
            <person name="Khalturin K."/>
            <person name="Hemmrich G."/>
            <person name="Franke A."/>
            <person name="Augustin R."/>
            <person name="Fraune S."/>
            <person name="Hayakawa E."/>
            <person name="Hayakawa S."/>
            <person name="Hirose M."/>
            <person name="Hwang J."/>
            <person name="Ikeo K."/>
            <person name="Nishimiya-Fujisawa C."/>
            <person name="Ogura A."/>
            <person name="Takahashi T."/>
            <person name="Steinmetz P.R."/>
            <person name="Zhang X."/>
            <person name="Aufschnaiter R."/>
            <person name="Eder M.K."/>
            <person name="Gorny A.K."/>
            <person name="Salvenmoser W."/>
            <person name="Heimberg A.M."/>
            <person name="Wheeler B.M."/>
            <person name="Peterson K.J."/>
            <person name="Boettger A."/>
            <person name="Tischler P."/>
            <person name="Wolf A."/>
            <person name="Gojobori T."/>
            <person name="Remington K.A."/>
            <person name="Strausberg R.L."/>
            <person name="Venter J."/>
            <person name="Technau U."/>
            <person name="Hobmayer B."/>
            <person name="Bosch T.C."/>
            <person name="Holstein T.W."/>
            <person name="Fujisawa T."/>
            <person name="Bode H.R."/>
            <person name="David C.N."/>
            <person name="Rokhsar D.S."/>
            <person name="Steele R.E."/>
        </authorList>
    </citation>
    <scope>NUCLEOTIDE SEQUENCE</scope>
</reference>
<dbReference type="CAZy" id="GH1">
    <property type="family name" value="Glycoside Hydrolase Family 1"/>
</dbReference>
<evidence type="ECO:0000256" key="9">
    <source>
        <dbReference type="PIRSR" id="PIRSR617736-1"/>
    </source>
</evidence>
<evidence type="ECO:0000256" key="3">
    <source>
        <dbReference type="ARBA" id="ARBA00012744"/>
    </source>
</evidence>
<dbReference type="Pfam" id="PF00232">
    <property type="entry name" value="Glyco_hydro_1"/>
    <property type="match status" value="1"/>
</dbReference>
<evidence type="ECO:0000256" key="7">
    <source>
        <dbReference type="ARBA" id="ARBA00023295"/>
    </source>
</evidence>
<keyword evidence="8" id="KW-0624">Polysaccharide degradation</keyword>
<feature type="binding site" evidence="10">
    <location>
        <position position="180"/>
    </location>
    <ligand>
        <name>substrate</name>
    </ligand>
</feature>
<accession>C9YC48</accession>
<evidence type="ECO:0000256" key="1">
    <source>
        <dbReference type="ARBA" id="ARBA00000448"/>
    </source>
</evidence>
<dbReference type="InterPro" id="IPR018120">
    <property type="entry name" value="Glyco_hydro_1_AS"/>
</dbReference>
<keyword evidence="7 12" id="KW-0326">Glycosidase</keyword>
<keyword evidence="6" id="KW-0119">Carbohydrate metabolism</keyword>
<dbReference type="Gene3D" id="3.20.20.80">
    <property type="entry name" value="Glycosidases"/>
    <property type="match status" value="1"/>
</dbReference>
<dbReference type="EMBL" id="FN543105">
    <property type="protein sequence ID" value="CBA30283.1"/>
    <property type="molecule type" value="Genomic_DNA"/>
</dbReference>
<feature type="active site" description="Proton donor" evidence="9">
    <location>
        <position position="181"/>
    </location>
</feature>
<evidence type="ECO:0000256" key="10">
    <source>
        <dbReference type="PIRSR" id="PIRSR617736-2"/>
    </source>
</evidence>
<dbReference type="AlphaFoldDB" id="C9YC48"/>
<feature type="binding site" evidence="10">
    <location>
        <begin position="411"/>
        <end position="412"/>
    </location>
    <ligand>
        <name>substrate</name>
    </ligand>
</feature>
<dbReference type="PROSITE" id="PS00653">
    <property type="entry name" value="GLYCOSYL_HYDROL_F1_2"/>
    <property type="match status" value="1"/>
</dbReference>
<comment type="similarity">
    <text evidence="2 12">Belongs to the glycosyl hydrolase 1 family.</text>
</comment>
<dbReference type="InterPro" id="IPR017736">
    <property type="entry name" value="Glyco_hydro_1_beta-glucosidase"/>
</dbReference>